<dbReference type="AlphaFoldDB" id="A0AAD3Y397"/>
<accession>A0AAD3Y397</accession>
<dbReference type="SMART" id="SM01227">
    <property type="entry name" value="GCK"/>
    <property type="match status" value="1"/>
</dbReference>
<keyword evidence="4" id="KW-1185">Reference proteome</keyword>
<dbReference type="Pfam" id="PF07802">
    <property type="entry name" value="GCK"/>
    <property type="match status" value="1"/>
</dbReference>
<dbReference type="Gene3D" id="1.10.287.2900">
    <property type="match status" value="1"/>
</dbReference>
<dbReference type="PANTHER" id="PTHR34357">
    <property type="entry name" value="F7A19.14 PROTEIN-RELATED"/>
    <property type="match status" value="1"/>
</dbReference>
<dbReference type="EMBL" id="BSYO01000033">
    <property type="protein sequence ID" value="GMH27598.1"/>
    <property type="molecule type" value="Genomic_DNA"/>
</dbReference>
<feature type="compositionally biased region" description="Low complexity" evidence="1">
    <location>
        <begin position="8"/>
        <end position="30"/>
    </location>
</feature>
<evidence type="ECO:0000313" key="4">
    <source>
        <dbReference type="Proteomes" id="UP001279734"/>
    </source>
</evidence>
<reference evidence="3" key="1">
    <citation type="submission" date="2023-05" db="EMBL/GenBank/DDBJ databases">
        <title>Nepenthes gracilis genome sequencing.</title>
        <authorList>
            <person name="Fukushima K."/>
        </authorList>
    </citation>
    <scope>NUCLEOTIDE SEQUENCE</scope>
    <source>
        <strain evidence="3">SING2019-196</strain>
    </source>
</reference>
<proteinExistence type="predicted"/>
<feature type="compositionally biased region" description="Polar residues" evidence="1">
    <location>
        <begin position="179"/>
        <end position="189"/>
    </location>
</feature>
<feature type="domain" description="GCK" evidence="2">
    <location>
        <begin position="84"/>
        <end position="158"/>
    </location>
</feature>
<feature type="compositionally biased region" description="Basic and acidic residues" evidence="1">
    <location>
        <begin position="31"/>
        <end position="46"/>
    </location>
</feature>
<evidence type="ECO:0000259" key="2">
    <source>
        <dbReference type="SMART" id="SM01227"/>
    </source>
</evidence>
<name>A0AAD3Y397_NEPGR</name>
<dbReference type="PANTHER" id="PTHR34357:SF14">
    <property type="entry name" value="F7A19.14 PROTEIN-RELATED"/>
    <property type="match status" value="1"/>
</dbReference>
<feature type="region of interest" description="Disordered" evidence="1">
    <location>
        <begin position="151"/>
        <end position="189"/>
    </location>
</feature>
<feature type="compositionally biased region" description="Basic and acidic residues" evidence="1">
    <location>
        <begin position="151"/>
        <end position="168"/>
    </location>
</feature>
<protein>
    <recommendedName>
        <fullName evidence="2">GCK domain-containing protein</fullName>
    </recommendedName>
</protein>
<evidence type="ECO:0000256" key="1">
    <source>
        <dbReference type="SAM" id="MobiDB-lite"/>
    </source>
</evidence>
<organism evidence="3 4">
    <name type="scientific">Nepenthes gracilis</name>
    <name type="common">Slender pitcher plant</name>
    <dbReference type="NCBI Taxonomy" id="150966"/>
    <lineage>
        <taxon>Eukaryota</taxon>
        <taxon>Viridiplantae</taxon>
        <taxon>Streptophyta</taxon>
        <taxon>Embryophyta</taxon>
        <taxon>Tracheophyta</taxon>
        <taxon>Spermatophyta</taxon>
        <taxon>Magnoliopsida</taxon>
        <taxon>eudicotyledons</taxon>
        <taxon>Gunneridae</taxon>
        <taxon>Pentapetalae</taxon>
        <taxon>Caryophyllales</taxon>
        <taxon>Nepenthaceae</taxon>
        <taxon>Nepenthes</taxon>
    </lineage>
</organism>
<gene>
    <name evidence="3" type="ORF">Nepgr_029441</name>
</gene>
<sequence length="189" mass="20791">MGDILSTSKNSSVENPSESPSPSPSHMSASRLEKLDPQSQDPDPKTLELQSQEASYPSDDGNEKVLIDGENKDREGGEEEEEEGECGFCLFMKGGGCRESFTAWEKCVEEADRNEEDLVEKCFEVTANLKKCMEAHSDYYEPILKAEKMAEEEAIKELEDEAEKKDGKNAGPKEGNGSGSSEKQLNPAD</sequence>
<dbReference type="InterPro" id="IPR012891">
    <property type="entry name" value="GCK_dom"/>
</dbReference>
<comment type="caution">
    <text evidence="3">The sequence shown here is derived from an EMBL/GenBank/DDBJ whole genome shotgun (WGS) entry which is preliminary data.</text>
</comment>
<evidence type="ECO:0000313" key="3">
    <source>
        <dbReference type="EMBL" id="GMH27598.1"/>
    </source>
</evidence>
<dbReference type="Proteomes" id="UP001279734">
    <property type="component" value="Unassembled WGS sequence"/>
</dbReference>
<feature type="compositionally biased region" description="Basic and acidic residues" evidence="1">
    <location>
        <begin position="61"/>
        <end position="75"/>
    </location>
</feature>
<feature type="region of interest" description="Disordered" evidence="1">
    <location>
        <begin position="1"/>
        <end position="84"/>
    </location>
</feature>